<evidence type="ECO:0000256" key="1">
    <source>
        <dbReference type="ARBA" id="ARBA00022679"/>
    </source>
</evidence>
<dbReference type="PROSITE" id="PS51186">
    <property type="entry name" value="GNAT"/>
    <property type="match status" value="1"/>
</dbReference>
<dbReference type="GO" id="GO:0016747">
    <property type="term" value="F:acyltransferase activity, transferring groups other than amino-acyl groups"/>
    <property type="evidence" value="ECO:0007669"/>
    <property type="project" value="InterPro"/>
</dbReference>
<comment type="caution">
    <text evidence="4">The sequence shown here is derived from an EMBL/GenBank/DDBJ whole genome shotgun (WGS) entry which is preliminary data.</text>
</comment>
<organism evidence="4 5">
    <name type="scientific">Edaphosphingomonas haloaromaticamans</name>
    <dbReference type="NCBI Taxonomy" id="653954"/>
    <lineage>
        <taxon>Bacteria</taxon>
        <taxon>Pseudomonadati</taxon>
        <taxon>Pseudomonadota</taxon>
        <taxon>Alphaproteobacteria</taxon>
        <taxon>Sphingomonadales</taxon>
        <taxon>Rhizorhabdaceae</taxon>
        <taxon>Edaphosphingomonas</taxon>
    </lineage>
</organism>
<dbReference type="AlphaFoldDB" id="A0A1S1HHM8"/>
<reference evidence="4 5" key="1">
    <citation type="submission" date="2016-09" db="EMBL/GenBank/DDBJ databases">
        <title>Metabolic pathway, cell adaptation mechanisms and a novel monoxygenase revealed through proteogenomic-transcription analysis of a Sphingomonas haloaromaticamans strain degrading the fungicide ortho-phenylphenol.</title>
        <authorList>
            <person name="Perruchon C."/>
            <person name="Papadopoulou E.S."/>
            <person name="Rousidou C."/>
            <person name="Vasileiadis S."/>
            <person name="Tanou G."/>
            <person name="Amoutzias G."/>
            <person name="Molassiotis A."/>
            <person name="Karpouzas D.G."/>
        </authorList>
    </citation>
    <scope>NUCLEOTIDE SEQUENCE [LARGE SCALE GENOMIC DNA]</scope>
    <source>
        <strain evidence="4 5">P3</strain>
    </source>
</reference>
<accession>A0A1S1HHM8</accession>
<proteinExistence type="predicted"/>
<dbReference type="InterPro" id="IPR016181">
    <property type="entry name" value="Acyl_CoA_acyltransferase"/>
</dbReference>
<keyword evidence="2" id="KW-0012">Acyltransferase</keyword>
<evidence type="ECO:0000313" key="5">
    <source>
        <dbReference type="Proteomes" id="UP000179467"/>
    </source>
</evidence>
<dbReference type="EMBL" id="MIPT01000001">
    <property type="protein sequence ID" value="OHT21548.1"/>
    <property type="molecule type" value="Genomic_DNA"/>
</dbReference>
<sequence>MIRPARAGDAAALSDLAVATFFETFVEGFGIPYPPADRDAYVAEKLAPAIFAARIADTDHGVWVAEQGGVAIGFAVAGPCGLPHADVATGDMELKQLYLLRSAQGLGLGGRMLETALGWMEARQPAAIWIGVWSGNLKAQRLYTALGFEKAGEYQFPVGSWRDEEFILRRPASRG</sequence>
<protein>
    <submittedName>
        <fullName evidence="4">Acetyltransferase (GNAT) family protein</fullName>
    </submittedName>
</protein>
<dbReference type="OrthoDB" id="143110at2"/>
<gene>
    <name evidence="4" type="ORF">BHE75_03557</name>
</gene>
<dbReference type="PANTHER" id="PTHR43877">
    <property type="entry name" value="AMINOALKYLPHOSPHONATE N-ACETYLTRANSFERASE-RELATED-RELATED"/>
    <property type="match status" value="1"/>
</dbReference>
<evidence type="ECO:0000259" key="3">
    <source>
        <dbReference type="PROSITE" id="PS51186"/>
    </source>
</evidence>
<dbReference type="Proteomes" id="UP000179467">
    <property type="component" value="Unassembled WGS sequence"/>
</dbReference>
<dbReference type="RefSeq" id="WP_070934606.1">
    <property type="nucleotide sequence ID" value="NZ_MIPT01000001.1"/>
</dbReference>
<keyword evidence="1 4" id="KW-0808">Transferase</keyword>
<name>A0A1S1HHM8_9SPHN</name>
<dbReference type="CDD" id="cd04301">
    <property type="entry name" value="NAT_SF"/>
    <property type="match status" value="1"/>
</dbReference>
<dbReference type="Pfam" id="PF00583">
    <property type="entry name" value="Acetyltransf_1"/>
    <property type="match status" value="1"/>
</dbReference>
<feature type="domain" description="N-acetyltransferase" evidence="3">
    <location>
        <begin position="1"/>
        <end position="173"/>
    </location>
</feature>
<dbReference type="Gene3D" id="3.40.630.30">
    <property type="match status" value="1"/>
</dbReference>
<keyword evidence="5" id="KW-1185">Reference proteome</keyword>
<dbReference type="InterPro" id="IPR000182">
    <property type="entry name" value="GNAT_dom"/>
</dbReference>
<dbReference type="SUPFAM" id="SSF55729">
    <property type="entry name" value="Acyl-CoA N-acyltransferases (Nat)"/>
    <property type="match status" value="1"/>
</dbReference>
<evidence type="ECO:0000313" key="4">
    <source>
        <dbReference type="EMBL" id="OHT21548.1"/>
    </source>
</evidence>
<evidence type="ECO:0000256" key="2">
    <source>
        <dbReference type="ARBA" id="ARBA00023315"/>
    </source>
</evidence>
<dbReference type="InterPro" id="IPR050832">
    <property type="entry name" value="Bact_Acetyltransf"/>
</dbReference>